<evidence type="ECO:0008006" key="3">
    <source>
        <dbReference type="Google" id="ProtNLM"/>
    </source>
</evidence>
<name>A0A0E3UZ57_9BACT</name>
<dbReference type="RefSeq" id="WP_046313166.1">
    <property type="nucleotide sequence ID" value="NZ_CBCSCY010000006.1"/>
</dbReference>
<keyword evidence="2" id="KW-1185">Reference proteome</keyword>
<dbReference type="AlphaFoldDB" id="A0A0E3UZ57"/>
<dbReference type="PATRIC" id="fig|400092.3.peg.4509"/>
<sequence length="79" mass="8637">MELIKFKTNVQNQDALSKVAPFLDKEESISKWNIDTESDDKILSVSGVNLDPQTVENAVEKAGFKAEIIRVMGIGGGDL</sequence>
<dbReference type="OrthoDB" id="677920at2"/>
<protein>
    <recommendedName>
        <fullName evidence="3">HMA domain-containing protein</fullName>
    </recommendedName>
</protein>
<dbReference type="STRING" id="400092.PKOR_20540"/>
<dbReference type="KEGG" id="pko:PKOR_20540"/>
<reference evidence="1 2" key="1">
    <citation type="journal article" date="2015" name="Sci. Rep.">
        <title>Unraveling adaptation of Pontibacter korlensis to radiation and infertility in desert through complete genome and comparative transcriptomic analysis.</title>
        <authorList>
            <person name="Dai J."/>
            <person name="Dai W."/>
            <person name="Qiu C."/>
            <person name="Yang Z."/>
            <person name="Zhang Y."/>
            <person name="Zhou M."/>
            <person name="Zhang L."/>
            <person name="Fang C."/>
            <person name="Gao Q."/>
            <person name="Yang Q."/>
            <person name="Li X."/>
            <person name="Wang Z."/>
            <person name="Wang Z."/>
            <person name="Jia Z."/>
            <person name="Chen X."/>
        </authorList>
    </citation>
    <scope>NUCLEOTIDE SEQUENCE [LARGE SCALE GENOMIC DNA]</scope>
    <source>
        <strain evidence="1 2">X14-1T</strain>
    </source>
</reference>
<evidence type="ECO:0000313" key="2">
    <source>
        <dbReference type="Proteomes" id="UP000033109"/>
    </source>
</evidence>
<dbReference type="EMBL" id="CP009621">
    <property type="protein sequence ID" value="AKD05026.1"/>
    <property type="molecule type" value="Genomic_DNA"/>
</dbReference>
<proteinExistence type="predicted"/>
<dbReference type="HOGENOM" id="CLU_134973_7_3_10"/>
<accession>A0A0E3UZ57</accession>
<organism evidence="1 2">
    <name type="scientific">Pontibacter korlensis</name>
    <dbReference type="NCBI Taxonomy" id="400092"/>
    <lineage>
        <taxon>Bacteria</taxon>
        <taxon>Pseudomonadati</taxon>
        <taxon>Bacteroidota</taxon>
        <taxon>Cytophagia</taxon>
        <taxon>Cytophagales</taxon>
        <taxon>Hymenobacteraceae</taxon>
        <taxon>Pontibacter</taxon>
    </lineage>
</organism>
<dbReference type="Proteomes" id="UP000033109">
    <property type="component" value="Chromosome"/>
</dbReference>
<evidence type="ECO:0000313" key="1">
    <source>
        <dbReference type="EMBL" id="AKD05026.1"/>
    </source>
</evidence>
<gene>
    <name evidence="1" type="ORF">PKOR_20540</name>
</gene>